<reference evidence="2 3" key="2">
    <citation type="submission" date="2011-11" db="EMBL/GenBank/DDBJ databases">
        <authorList>
            <consortium name="US DOE Joint Genome Institute"/>
            <person name="Lucas S."/>
            <person name="Han J."/>
            <person name="Lapidus A."/>
            <person name="Cheng J.-F."/>
            <person name="Goodwin L."/>
            <person name="Pitluck S."/>
            <person name="Peters L."/>
            <person name="Ovchinnikova G."/>
            <person name="Zhang X."/>
            <person name="Detter J.C."/>
            <person name="Han C."/>
            <person name="Tapia R."/>
            <person name="Land M."/>
            <person name="Hauser L."/>
            <person name="Kyrpides N."/>
            <person name="Ivanova N."/>
            <person name="Pagani I."/>
            <person name="Vogl K."/>
            <person name="Liu Z."/>
            <person name="Overmann J."/>
            <person name="Frigaard N.-U."/>
            <person name="Bryant D."/>
            <person name="Woyke T."/>
        </authorList>
    </citation>
    <scope>NUCLEOTIDE SEQUENCE [LARGE SCALE GENOMIC DNA]</scope>
    <source>
        <strain evidence="2 3">970</strain>
    </source>
</reference>
<gene>
    <name evidence="2" type="ORF">Thi970DRAFT_01119</name>
</gene>
<protein>
    <recommendedName>
        <fullName evidence="1">Putative restriction endonuclease domain-containing protein</fullName>
    </recommendedName>
</protein>
<dbReference type="CDD" id="cd06260">
    <property type="entry name" value="DUF820-like"/>
    <property type="match status" value="1"/>
</dbReference>
<sequence length="103" mass="11330">MQWSDVISDPSLGNLPYNIELDARGKILMSPASNRHAIQQARLVRLLVEWLDTGEIASECSIGTHQGVKVTDVAWMSTAFLGRHGDTTPYPQAPELCIEILSP</sequence>
<dbReference type="HOGENOM" id="CLU_2262550_0_0_6"/>
<proteinExistence type="predicted"/>
<dbReference type="Gene3D" id="3.90.1570.10">
    <property type="entry name" value="tt1808, chain A"/>
    <property type="match status" value="1"/>
</dbReference>
<dbReference type="AlphaFoldDB" id="H8YYC7"/>
<dbReference type="InterPro" id="IPR011335">
    <property type="entry name" value="Restrct_endonuc-II-like"/>
</dbReference>
<dbReference type="Proteomes" id="UP000002964">
    <property type="component" value="Unassembled WGS sequence"/>
</dbReference>
<dbReference type="Pfam" id="PF05685">
    <property type="entry name" value="Uma2"/>
    <property type="match status" value="1"/>
</dbReference>
<name>H8YYC7_9GAMM</name>
<feature type="domain" description="Putative restriction endonuclease" evidence="1">
    <location>
        <begin position="17"/>
        <end position="103"/>
    </location>
</feature>
<organism evidence="2 3">
    <name type="scientific">Thiorhodovibrio frisius</name>
    <dbReference type="NCBI Taxonomy" id="631362"/>
    <lineage>
        <taxon>Bacteria</taxon>
        <taxon>Pseudomonadati</taxon>
        <taxon>Pseudomonadota</taxon>
        <taxon>Gammaproteobacteria</taxon>
        <taxon>Chromatiales</taxon>
        <taxon>Chromatiaceae</taxon>
        <taxon>Thiorhodovibrio</taxon>
    </lineage>
</organism>
<reference evidence="3" key="1">
    <citation type="submission" date="2011-06" db="EMBL/GenBank/DDBJ databases">
        <authorList>
            <consortium name="US DOE Joint Genome Institute (JGI-PGF)"/>
            <person name="Lucas S."/>
            <person name="Han J."/>
            <person name="Lapidus A."/>
            <person name="Cheng J.-F."/>
            <person name="Goodwin L."/>
            <person name="Pitluck S."/>
            <person name="Peters L."/>
            <person name="Land M.L."/>
            <person name="Hauser L."/>
            <person name="Vogl K."/>
            <person name="Liu Z."/>
            <person name="Overmann J."/>
            <person name="Frigaard N.-U."/>
            <person name="Bryant D.A."/>
            <person name="Woyke T.J."/>
        </authorList>
    </citation>
    <scope>NUCLEOTIDE SEQUENCE [LARGE SCALE GENOMIC DNA]</scope>
    <source>
        <strain evidence="3">970</strain>
    </source>
</reference>
<evidence type="ECO:0000313" key="3">
    <source>
        <dbReference type="Proteomes" id="UP000002964"/>
    </source>
</evidence>
<dbReference type="InterPro" id="IPR008538">
    <property type="entry name" value="Uma2"/>
</dbReference>
<dbReference type="SUPFAM" id="SSF52980">
    <property type="entry name" value="Restriction endonuclease-like"/>
    <property type="match status" value="1"/>
</dbReference>
<dbReference type="InterPro" id="IPR012296">
    <property type="entry name" value="Nuclease_put_TT1808"/>
</dbReference>
<evidence type="ECO:0000259" key="1">
    <source>
        <dbReference type="Pfam" id="PF05685"/>
    </source>
</evidence>
<evidence type="ECO:0000313" key="2">
    <source>
        <dbReference type="EMBL" id="EIC23453.1"/>
    </source>
</evidence>
<accession>H8YYC7</accession>
<dbReference type="OrthoDB" id="5568181at2"/>
<dbReference type="eggNOG" id="COG4636">
    <property type="taxonomic scope" value="Bacteria"/>
</dbReference>
<dbReference type="RefSeq" id="WP_009147536.1">
    <property type="nucleotide sequence ID" value="NZ_CP121471.1"/>
</dbReference>
<keyword evidence="3" id="KW-1185">Reference proteome</keyword>
<dbReference type="EMBL" id="JH603168">
    <property type="protein sequence ID" value="EIC23453.1"/>
    <property type="molecule type" value="Genomic_DNA"/>
</dbReference>